<dbReference type="InterPro" id="IPR017473">
    <property type="entry name" value="Undecaprenyl-P_gluc_Ptfrase"/>
</dbReference>
<evidence type="ECO:0000256" key="5">
    <source>
        <dbReference type="ARBA" id="ARBA00022989"/>
    </source>
</evidence>
<gene>
    <name evidence="9" type="ORF">BS640_21720</name>
</gene>
<feature type="domain" description="Bacterial sugar transferase" evidence="8">
    <location>
        <begin position="274"/>
        <end position="456"/>
    </location>
</feature>
<evidence type="ECO:0000256" key="7">
    <source>
        <dbReference type="SAM" id="Phobius"/>
    </source>
</evidence>
<sequence length="464" mass="52919">MTSFRRRKFHYSAPVTSLIQIVSDVLTIFSGLYLTRLLFDEKFMYQDLNRVLASIIAFQMIGSFTDFYRSWRGVRLSYELKIVIKSWILTILMTFGFLSILNAEYENFVIFSVWFLTVYLGLVVSRVIIRLVIGYLRNKGYNTRNVAIMGAMPVGLKLAESLRDAQWMGFNVLGVYDDSETTLDTTIPKRGGFEQLIIDAKLGKIDRVYIALPMTQEKIIRDVVEELADSTCTVVLIPDIFMFDLLHSRTEEIDGVPVVSLVDTPMIGMNKLIKRLEDIILSVAILLFISPIFILIAILVKVTSPGPIIFKQQRYGIDGRGIAVWKFRSMAVMENGDDVIQAKKGDSRITPLGSFLRKTSLDELPQFINVLEGSMSIVGPRPHAIAHNELYRKMISGYMLRHKMKPGITGWAQINGWRGETNTLDKMQKRVDFDLDYIHNWSLSLDLKIICLSIFKGFVNKSAY</sequence>
<keyword evidence="6 7" id="KW-0472">Membrane</keyword>
<comment type="similarity">
    <text evidence="2">Belongs to the bacterial sugar transferase family.</text>
</comment>
<keyword evidence="4 7" id="KW-0812">Transmembrane</keyword>
<keyword evidence="10" id="KW-1185">Reference proteome</keyword>
<feature type="transmembrane region" description="Helical" evidence="7">
    <location>
        <begin position="279"/>
        <end position="300"/>
    </location>
</feature>
<dbReference type="RefSeq" id="WP_084913317.1">
    <property type="nucleotide sequence ID" value="NZ_CP114062.1"/>
</dbReference>
<evidence type="ECO:0000256" key="4">
    <source>
        <dbReference type="ARBA" id="ARBA00022692"/>
    </source>
</evidence>
<dbReference type="PANTHER" id="PTHR30576:SF21">
    <property type="entry name" value="UDP-GLUCOSE:UNDECAPRENYL-PHOSPHATE GLUCOSE-1-PHOSPHATE TRANSFERASE"/>
    <property type="match status" value="1"/>
</dbReference>
<dbReference type="NCBIfam" id="TIGR03023">
    <property type="entry name" value="WcaJ_sugtrans"/>
    <property type="match status" value="1"/>
</dbReference>
<dbReference type="InterPro" id="IPR036291">
    <property type="entry name" value="NAD(P)-bd_dom_sf"/>
</dbReference>
<keyword evidence="5 7" id="KW-1133">Transmembrane helix</keyword>
<comment type="subcellular location">
    <subcellularLocation>
        <location evidence="1">Membrane</location>
        <topology evidence="1">Multi-pass membrane protein</topology>
    </subcellularLocation>
</comment>
<comment type="caution">
    <text evidence="9">The sequence shown here is derived from an EMBL/GenBank/DDBJ whole genome shotgun (WGS) entry which is preliminary data.</text>
</comment>
<dbReference type="GO" id="GO:0009242">
    <property type="term" value="P:colanic acid biosynthetic process"/>
    <property type="evidence" value="ECO:0007669"/>
    <property type="project" value="TreeGrafter"/>
</dbReference>
<evidence type="ECO:0000259" key="8">
    <source>
        <dbReference type="Pfam" id="PF02397"/>
    </source>
</evidence>
<evidence type="ECO:0000313" key="9">
    <source>
        <dbReference type="EMBL" id="ORJ23362.1"/>
    </source>
</evidence>
<dbReference type="Proteomes" id="UP000192536">
    <property type="component" value="Unassembled WGS sequence"/>
</dbReference>
<dbReference type="Pfam" id="PF02397">
    <property type="entry name" value="Bac_transf"/>
    <property type="match status" value="1"/>
</dbReference>
<keyword evidence="3 9" id="KW-0808">Transferase</keyword>
<dbReference type="GeneID" id="93564552"/>
<dbReference type="Gene3D" id="3.40.50.720">
    <property type="entry name" value="NAD(P)-binding Rossmann-like Domain"/>
    <property type="match status" value="1"/>
</dbReference>
<accession>A0A1X0W997</accession>
<reference evidence="9 10" key="1">
    <citation type="journal article" date="2017" name="Int. J. Syst. Evol. Microbiol.">
        <title>Rouxiella badensis sp. nov. and Rouxiella silvae sp. nov. isolated from peat bog soil in Germany and emendation of the genus description.</title>
        <authorList>
            <person name="Le Fleche-Mateos A."/>
            <person name="Kugler J.H."/>
            <person name="Hansen S.H."/>
            <person name="Syldatk C."/>
            <person name="Hausmann R."/>
            <person name="Lomprez F."/>
            <person name="Vandenbogaert M."/>
            <person name="Manuguerra J.C."/>
            <person name="Grimont P.A."/>
        </authorList>
    </citation>
    <scope>NUCLEOTIDE SEQUENCE [LARGE SCALE GENOMIC DNA]</scope>
    <source>
        <strain evidence="9 10">DSM 100043</strain>
    </source>
</reference>
<dbReference type="InterPro" id="IPR003362">
    <property type="entry name" value="Bact_transf"/>
</dbReference>
<feature type="transmembrane region" description="Helical" evidence="7">
    <location>
        <begin position="82"/>
        <end position="102"/>
    </location>
</feature>
<evidence type="ECO:0000256" key="6">
    <source>
        <dbReference type="ARBA" id="ARBA00023136"/>
    </source>
</evidence>
<feature type="transmembrane region" description="Helical" evidence="7">
    <location>
        <begin position="21"/>
        <end position="39"/>
    </location>
</feature>
<protein>
    <submittedName>
        <fullName evidence="9">Undecaprenyl-phosphate glucose phosphotransferase</fullName>
    </submittedName>
</protein>
<dbReference type="InterPro" id="IPR017475">
    <property type="entry name" value="EPS_sugar_tfrase"/>
</dbReference>
<evidence type="ECO:0000256" key="2">
    <source>
        <dbReference type="ARBA" id="ARBA00006464"/>
    </source>
</evidence>
<proteinExistence type="inferred from homology"/>
<evidence type="ECO:0000313" key="10">
    <source>
        <dbReference type="Proteomes" id="UP000192536"/>
    </source>
</evidence>
<dbReference type="GO" id="GO:0016020">
    <property type="term" value="C:membrane"/>
    <property type="evidence" value="ECO:0007669"/>
    <property type="project" value="UniProtKB-SubCell"/>
</dbReference>
<dbReference type="GO" id="GO:0089702">
    <property type="term" value="F:undecaprenyl-phosphate glucose phosphotransferase activity"/>
    <property type="evidence" value="ECO:0007669"/>
    <property type="project" value="TreeGrafter"/>
</dbReference>
<evidence type="ECO:0000256" key="1">
    <source>
        <dbReference type="ARBA" id="ARBA00004141"/>
    </source>
</evidence>
<dbReference type="STRING" id="1646377.BS640_21720"/>
<dbReference type="Pfam" id="PF13727">
    <property type="entry name" value="CoA_binding_3"/>
    <property type="match status" value="1"/>
</dbReference>
<dbReference type="SUPFAM" id="SSF51735">
    <property type="entry name" value="NAD(P)-binding Rossmann-fold domains"/>
    <property type="match status" value="1"/>
</dbReference>
<dbReference type="NCBIfam" id="TIGR03025">
    <property type="entry name" value="EPS_sugtrans"/>
    <property type="match status" value="1"/>
</dbReference>
<dbReference type="AlphaFoldDB" id="A0A1X0W997"/>
<feature type="transmembrane region" description="Helical" evidence="7">
    <location>
        <begin position="51"/>
        <end position="70"/>
    </location>
</feature>
<name>A0A1X0W997_9GAMM</name>
<evidence type="ECO:0000256" key="3">
    <source>
        <dbReference type="ARBA" id="ARBA00022679"/>
    </source>
</evidence>
<feature type="transmembrane region" description="Helical" evidence="7">
    <location>
        <begin position="108"/>
        <end position="129"/>
    </location>
</feature>
<dbReference type="PANTHER" id="PTHR30576">
    <property type="entry name" value="COLANIC BIOSYNTHESIS UDP-GLUCOSE LIPID CARRIER TRANSFERASE"/>
    <property type="match status" value="1"/>
</dbReference>
<dbReference type="EMBL" id="MRWE01000059">
    <property type="protein sequence ID" value="ORJ23362.1"/>
    <property type="molecule type" value="Genomic_DNA"/>
</dbReference>
<dbReference type="NCBIfam" id="NF007518">
    <property type="entry name" value="PRK10124.1"/>
    <property type="match status" value="1"/>
</dbReference>
<organism evidence="9 10">
    <name type="scientific">Rouxiella badensis</name>
    <dbReference type="NCBI Taxonomy" id="1646377"/>
    <lineage>
        <taxon>Bacteria</taxon>
        <taxon>Pseudomonadati</taxon>
        <taxon>Pseudomonadota</taxon>
        <taxon>Gammaproteobacteria</taxon>
        <taxon>Enterobacterales</taxon>
        <taxon>Yersiniaceae</taxon>
        <taxon>Rouxiella</taxon>
    </lineage>
</organism>